<feature type="region of interest" description="Disordered" evidence="8">
    <location>
        <begin position="1245"/>
        <end position="1265"/>
    </location>
</feature>
<reference evidence="11" key="1">
    <citation type="submission" date="2025-08" db="UniProtKB">
        <authorList>
            <consortium name="RefSeq"/>
        </authorList>
    </citation>
    <scope>IDENTIFICATION</scope>
    <source>
        <tissue evidence="11">Blood</tissue>
    </source>
</reference>
<keyword evidence="5" id="KW-0863">Zinc-finger</keyword>
<dbReference type="Pfam" id="PF06467">
    <property type="entry name" value="zf-FCS"/>
    <property type="match status" value="8"/>
</dbReference>
<dbReference type="STRING" id="391180.A0A2Y9J1S8"/>
<dbReference type="SMART" id="SM00746">
    <property type="entry name" value="TRASH"/>
    <property type="match status" value="10"/>
</dbReference>
<accession>A0A2Y9J1S8</accession>
<keyword evidence="3" id="KW-0479">Metal-binding</keyword>
<dbReference type="PANTHER" id="PTHR45736">
    <property type="entry name" value="ZINC FINGER MYM-TYPE PROTEIN"/>
    <property type="match status" value="1"/>
</dbReference>
<evidence type="ECO:0000256" key="4">
    <source>
        <dbReference type="ARBA" id="ARBA00022737"/>
    </source>
</evidence>
<dbReference type="SUPFAM" id="SSF57716">
    <property type="entry name" value="Glucocorticoid receptor-like (DNA-binding domain)"/>
    <property type="match status" value="1"/>
</dbReference>
<keyword evidence="7" id="KW-0832">Ubl conjugation</keyword>
<keyword evidence="1" id="KW-1017">Isopeptide bond</keyword>
<feature type="compositionally biased region" description="Basic residues" evidence="8">
    <location>
        <begin position="1162"/>
        <end position="1183"/>
    </location>
</feature>
<feature type="compositionally biased region" description="Polar residues" evidence="8">
    <location>
        <begin position="1245"/>
        <end position="1262"/>
    </location>
</feature>
<dbReference type="InterPro" id="IPR057926">
    <property type="entry name" value="QRICH1_dom"/>
</dbReference>
<proteinExistence type="predicted"/>
<feature type="domain" description="TRASH" evidence="9">
    <location>
        <begin position="580"/>
        <end position="616"/>
    </location>
</feature>
<evidence type="ECO:0000259" key="9">
    <source>
        <dbReference type="SMART" id="SM00746"/>
    </source>
</evidence>
<name>A0A2Y9J1S8_ENHLU</name>
<dbReference type="InterPro" id="IPR010507">
    <property type="entry name" value="Znf_MYM"/>
</dbReference>
<gene>
    <name evidence="11" type="primary">LOC111142969</name>
</gene>
<evidence type="ECO:0000313" key="10">
    <source>
        <dbReference type="Proteomes" id="UP000248482"/>
    </source>
</evidence>
<dbReference type="Proteomes" id="UP000248482">
    <property type="component" value="Unplaced"/>
</dbReference>
<feature type="domain" description="TRASH" evidence="9">
    <location>
        <begin position="532"/>
        <end position="570"/>
    </location>
</feature>
<organism evidence="10 11">
    <name type="scientific">Enhydra lutris kenyoni</name>
    <name type="common">northern sea otter</name>
    <dbReference type="NCBI Taxonomy" id="391180"/>
    <lineage>
        <taxon>Eukaryota</taxon>
        <taxon>Metazoa</taxon>
        <taxon>Chordata</taxon>
        <taxon>Craniata</taxon>
        <taxon>Vertebrata</taxon>
        <taxon>Euteleostomi</taxon>
        <taxon>Mammalia</taxon>
        <taxon>Eutheria</taxon>
        <taxon>Laurasiatheria</taxon>
        <taxon>Carnivora</taxon>
        <taxon>Caniformia</taxon>
        <taxon>Musteloidea</taxon>
        <taxon>Mustelidae</taxon>
        <taxon>Lutrinae</taxon>
        <taxon>Enhydra</taxon>
    </lineage>
</organism>
<keyword evidence="2" id="KW-0597">Phosphoprotein</keyword>
<feature type="domain" description="TRASH" evidence="9">
    <location>
        <begin position="487"/>
        <end position="526"/>
    </location>
</feature>
<evidence type="ECO:0000256" key="2">
    <source>
        <dbReference type="ARBA" id="ARBA00022553"/>
    </source>
</evidence>
<evidence type="ECO:0000256" key="6">
    <source>
        <dbReference type="ARBA" id="ARBA00022833"/>
    </source>
</evidence>
<dbReference type="InterPro" id="IPR021893">
    <property type="entry name" value="ZMYM2-like_C"/>
</dbReference>
<feature type="domain" description="TRASH" evidence="9">
    <location>
        <begin position="730"/>
        <end position="765"/>
    </location>
</feature>
<evidence type="ECO:0000256" key="8">
    <source>
        <dbReference type="SAM" id="MobiDB-lite"/>
    </source>
</evidence>
<evidence type="ECO:0000256" key="5">
    <source>
        <dbReference type="ARBA" id="ARBA00022771"/>
    </source>
</evidence>
<keyword evidence="10" id="KW-1185">Reference proteome</keyword>
<feature type="domain" description="TRASH" evidence="9">
    <location>
        <begin position="773"/>
        <end position="811"/>
    </location>
</feature>
<feature type="domain" description="TRASH" evidence="9">
    <location>
        <begin position="688"/>
        <end position="724"/>
    </location>
</feature>
<dbReference type="GO" id="GO:0008270">
    <property type="term" value="F:zinc ion binding"/>
    <property type="evidence" value="ECO:0007669"/>
    <property type="project" value="UniProtKB-KW"/>
</dbReference>
<dbReference type="PANTHER" id="PTHR45736:SF5">
    <property type="entry name" value="ZINC FINGER MYM-TYPE PROTEIN 4"/>
    <property type="match status" value="1"/>
</dbReference>
<dbReference type="Pfam" id="PF12012">
    <property type="entry name" value="DUF3504"/>
    <property type="match status" value="1"/>
</dbReference>
<dbReference type="OrthoDB" id="10025028at2759"/>
<dbReference type="Pfam" id="PF25561">
    <property type="entry name" value="QRICH1"/>
    <property type="match status" value="1"/>
</dbReference>
<keyword evidence="4" id="KW-0677">Repeat</keyword>
<dbReference type="RefSeq" id="XP_022352035.1">
    <property type="nucleotide sequence ID" value="XM_022496327.1"/>
</dbReference>
<sequence length="1550" mass="172786">MAEREVESGPRKRFEQKTGAVFDEIVENCGGIMDTEMSEDIDHNLTPTLDSMSYGMPNQTGSENSLLDEDDYFLNSGDLAGIPVVGSDNEDEQDFSSKDNLVSSIHTDDSLEVERRVTQHESDNENEIQIQNKLKKDFPKQFDQVSVFKSIRKDFSLVRENSKETFSGKEKNRDLTYHEREKRLDKPHKELDSRLKSSFFDKAANQVEETLHTHLPQTPETNFRDSSYPFANKESIGSELGNSFASNIRIKEEPLDDEYDKAMAPQQGLLDKIKDEPDNAQEYSHGQQQKTQEGELKISAVFSVSGSPLAPQLTTGFQPSLASSGMNKMLPSVPATAVRVSCSGCKKILQKGQTAYQRKGSTQLFCSTLCLTGYTVPPARPPPPPTKKTCSSCSKDILNPKDVISAQFENSTTSKDFCSQSCLSTYELKRKPVVTINTNSISTKCSMCQKNAVIRHEVNYQNVVHKLCSDACFSKFRSANNLTMNCCENCGGYCYSGSGQCHMLQIEGQSKKFCSSACVTAYKQKSAKITPCALCKSLRSSAEMIENTNSLGKTELFCSVNCLSAYRVKMVTSAGVQVQCNSCKTSAIPQYHLAMSDGSIRNFCSYSCVVAFQNLFNKPAGMNSSVVPLSQGQVIVSIPTGSTVSAGAGSTSAVSPTSISSSAAAGLQRLAAQSQHVGFARSVVKLKCQHCNRLFATKPELLDYKGKMFQFCGKNCSDEYKKINNVMAMCEYCKIEKIVKETVRFSGADKSFCSEGCKLLYKHDLAKRWGNHCKMCSYCLQTSPKLVQNNLGGKVEEFCCEECMSKYTVLFYQMAKCDGCKRQGKLSESLKWRGEMKHFCNLLCILMFCNQQSMCDPPSQNNAASISMVPAASAGPPSLRKDSTPVIANVVSLASAPAAQPTVNSNSVLQGAVPTVTAKIIGDASTQTDALKLPPSQPPRLLKNKALLCKPITQTKATSCKPHNQNKECQTEDTPSQPQIIVVPVPVPVFVPIPLHLYTQYAPVPFGIPVPMPVPMLIPSSMDNEDKVTESIEDIKEKLPSHPFEADLLEMAEMIAEDEEKEKTLSQGGSQTSEQELFLDTKIFEKDQGSTYSGDLESEAVSTPHSWEEELNHYALKSNAVQEADSDLKPLSKGETEQDLEADFPSESFDPLNKGQGIQARSRTRRRHRDGFPQPRRRGRKKSIVAVEPRSLIQGAFQGCSVSGMTLKYMYGVNAWKNWVQWKNAKEEQGDLKCGGIEHAASSPCSDSLGSSQDHALPQESSDPGCRVRSIKLKEDILSCTFAELSLGLCQFIQEVRRPNGEKYDPDSILYLCLGIQQYLFENGRIDNIFTEPYSRFMIELTKLLKIWEPTILPNGYMFSRIEEEHLWECKQLGAYSPIVLLNTLLFFNTKYFQLKNVTEHLKLSFAHVMRRTRTLKYSTKMTYLRFFPPLQKQESEPDKLTVGKRKRNEDDEVPVGVEMAENTDNPLRCPVRLYEFYLSKCSESVKQRNDVFYLQPERSCVPNSPMWYSTFPIDPGTLDTMLTRILMVREVHEELAKAKSEDSDVELSD</sequence>
<protein>
    <submittedName>
        <fullName evidence="11">Zinc finger MYM-type protein 4</fullName>
    </submittedName>
</protein>
<feature type="region of interest" description="Disordered" evidence="8">
    <location>
        <begin position="1135"/>
        <end position="1184"/>
    </location>
</feature>
<feature type="domain" description="TRASH" evidence="9">
    <location>
        <begin position="817"/>
        <end position="852"/>
    </location>
</feature>
<evidence type="ECO:0000256" key="7">
    <source>
        <dbReference type="ARBA" id="ARBA00022843"/>
    </source>
</evidence>
<feature type="domain" description="TRASH" evidence="9">
    <location>
        <begin position="442"/>
        <end position="480"/>
    </location>
</feature>
<dbReference type="InterPro" id="IPR051284">
    <property type="entry name" value="ZnF_MYMT-QRICH1"/>
</dbReference>
<keyword evidence="6" id="KW-0862">Zinc</keyword>
<evidence type="ECO:0000313" key="11">
    <source>
        <dbReference type="RefSeq" id="XP_022352035.1"/>
    </source>
</evidence>
<feature type="domain" description="TRASH" evidence="9">
    <location>
        <begin position="342"/>
        <end position="378"/>
    </location>
</feature>
<feature type="domain" description="TRASH" evidence="9">
    <location>
        <begin position="390"/>
        <end position="430"/>
    </location>
</feature>
<evidence type="ECO:0000256" key="1">
    <source>
        <dbReference type="ARBA" id="ARBA00022499"/>
    </source>
</evidence>
<dbReference type="KEGG" id="elk:111142969"/>
<dbReference type="GeneID" id="111142969"/>
<feature type="region of interest" description="Disordered" evidence="8">
    <location>
        <begin position="163"/>
        <end position="189"/>
    </location>
</feature>
<dbReference type="InterPro" id="IPR011017">
    <property type="entry name" value="TRASH_dom"/>
</dbReference>
<dbReference type="Pfam" id="PF24900">
    <property type="entry name" value="TRASH_ZMYM4"/>
    <property type="match status" value="1"/>
</dbReference>
<evidence type="ECO:0000256" key="3">
    <source>
        <dbReference type="ARBA" id="ARBA00022723"/>
    </source>
</evidence>